<dbReference type="PANTHER" id="PTHR33164:SF56">
    <property type="entry name" value="HTH-TYPE TRANSCRIPTIONAL REGULATOR MHQR"/>
    <property type="match status" value="1"/>
</dbReference>
<evidence type="ECO:0000259" key="3">
    <source>
        <dbReference type="PROSITE" id="PS50995"/>
    </source>
</evidence>
<sequence length="118" mass="13093">MRFINQNPAISGRAVSDATMLSSSNLARILRGLEEKGLIRRESDLKDARAVRLYLTDLAHANLKFLRNSWSRMLDGLIEDEGAIDLVNGVLRRVDEGLLARRKGQTSTDGRSEPSVEG</sequence>
<evidence type="ECO:0000256" key="2">
    <source>
        <dbReference type="ARBA" id="ARBA00023163"/>
    </source>
</evidence>
<reference evidence="4 5" key="1">
    <citation type="submission" date="2020-08" db="EMBL/GenBank/DDBJ databases">
        <title>Genomic Encyclopedia of Type Strains, Phase IV (KMG-IV): sequencing the most valuable type-strain genomes for metagenomic binning, comparative biology and taxonomic classification.</title>
        <authorList>
            <person name="Goeker M."/>
        </authorList>
    </citation>
    <scope>NUCLEOTIDE SEQUENCE [LARGE SCALE GENOMIC DNA]</scope>
    <source>
        <strain evidence="4 5">DSM 21319</strain>
    </source>
</reference>
<dbReference type="Gene3D" id="1.10.10.10">
    <property type="entry name" value="Winged helix-like DNA-binding domain superfamily/Winged helix DNA-binding domain"/>
    <property type="match status" value="1"/>
</dbReference>
<accession>A0A7W7YZC6</accession>
<evidence type="ECO:0000313" key="4">
    <source>
        <dbReference type="EMBL" id="MBB5045088.1"/>
    </source>
</evidence>
<organism evidence="4 5">
    <name type="scientific">Shinella fusca</name>
    <dbReference type="NCBI Taxonomy" id="544480"/>
    <lineage>
        <taxon>Bacteria</taxon>
        <taxon>Pseudomonadati</taxon>
        <taxon>Pseudomonadota</taxon>
        <taxon>Alphaproteobacteria</taxon>
        <taxon>Hyphomicrobiales</taxon>
        <taxon>Rhizobiaceae</taxon>
        <taxon>Shinella</taxon>
    </lineage>
</organism>
<evidence type="ECO:0000256" key="1">
    <source>
        <dbReference type="ARBA" id="ARBA00023015"/>
    </source>
</evidence>
<dbReference type="PANTHER" id="PTHR33164">
    <property type="entry name" value="TRANSCRIPTIONAL REGULATOR, MARR FAMILY"/>
    <property type="match status" value="1"/>
</dbReference>
<dbReference type="GO" id="GO:0003677">
    <property type="term" value="F:DNA binding"/>
    <property type="evidence" value="ECO:0007669"/>
    <property type="project" value="UniProtKB-KW"/>
</dbReference>
<comment type="caution">
    <text evidence="4">The sequence shown here is derived from an EMBL/GenBank/DDBJ whole genome shotgun (WGS) entry which is preliminary data.</text>
</comment>
<dbReference type="GO" id="GO:0006950">
    <property type="term" value="P:response to stress"/>
    <property type="evidence" value="ECO:0007669"/>
    <property type="project" value="TreeGrafter"/>
</dbReference>
<dbReference type="Proteomes" id="UP000535406">
    <property type="component" value="Unassembled WGS sequence"/>
</dbReference>
<proteinExistence type="predicted"/>
<feature type="domain" description="HTH marR-type" evidence="3">
    <location>
        <begin position="1"/>
        <end position="96"/>
    </location>
</feature>
<keyword evidence="1" id="KW-0805">Transcription regulation</keyword>
<dbReference type="GO" id="GO:0003700">
    <property type="term" value="F:DNA-binding transcription factor activity"/>
    <property type="evidence" value="ECO:0007669"/>
    <property type="project" value="InterPro"/>
</dbReference>
<name>A0A7W7YZC6_9HYPH</name>
<protein>
    <submittedName>
        <fullName evidence="4">DNA-binding MarR family transcriptional regulator</fullName>
    </submittedName>
</protein>
<dbReference type="InterPro" id="IPR036388">
    <property type="entry name" value="WH-like_DNA-bd_sf"/>
</dbReference>
<keyword evidence="4" id="KW-0238">DNA-binding</keyword>
<dbReference type="SUPFAM" id="SSF46785">
    <property type="entry name" value="Winged helix' DNA-binding domain"/>
    <property type="match status" value="1"/>
</dbReference>
<dbReference type="InterPro" id="IPR039422">
    <property type="entry name" value="MarR/SlyA-like"/>
</dbReference>
<dbReference type="InterPro" id="IPR036390">
    <property type="entry name" value="WH_DNA-bd_sf"/>
</dbReference>
<keyword evidence="2" id="KW-0804">Transcription</keyword>
<dbReference type="AlphaFoldDB" id="A0A7W7YZC6"/>
<keyword evidence="5" id="KW-1185">Reference proteome</keyword>
<dbReference type="InterPro" id="IPR000835">
    <property type="entry name" value="HTH_MarR-typ"/>
</dbReference>
<dbReference type="Pfam" id="PF12802">
    <property type="entry name" value="MarR_2"/>
    <property type="match status" value="1"/>
</dbReference>
<evidence type="ECO:0000313" key="5">
    <source>
        <dbReference type="Proteomes" id="UP000535406"/>
    </source>
</evidence>
<dbReference type="PROSITE" id="PS50995">
    <property type="entry name" value="HTH_MARR_2"/>
    <property type="match status" value="1"/>
</dbReference>
<dbReference type="EMBL" id="JACHIK010000026">
    <property type="protein sequence ID" value="MBB5045088.1"/>
    <property type="molecule type" value="Genomic_DNA"/>
</dbReference>
<gene>
    <name evidence="4" type="ORF">HNQ66_004516</name>
</gene>